<dbReference type="AlphaFoldDB" id="A0A8H3FSZ4"/>
<evidence type="ECO:0000256" key="2">
    <source>
        <dbReference type="SAM" id="MobiDB-lite"/>
    </source>
</evidence>
<reference evidence="3" key="1">
    <citation type="submission" date="2021-03" db="EMBL/GenBank/DDBJ databases">
        <authorList>
            <person name="Tagirdzhanova G."/>
        </authorList>
    </citation>
    <scope>NUCLEOTIDE SEQUENCE</scope>
</reference>
<dbReference type="Gene3D" id="3.40.50.2060">
    <property type="match status" value="1"/>
</dbReference>
<accession>A0A8H3FSZ4</accession>
<dbReference type="PANTHER" id="PTHR11679">
    <property type="entry name" value="VESICLE PROTEIN SORTING-ASSOCIATED"/>
    <property type="match status" value="1"/>
</dbReference>
<dbReference type="Gene3D" id="3.90.830.10">
    <property type="entry name" value="Syntaxin Binding Protein 1, Chain A, domain 2"/>
    <property type="match status" value="1"/>
</dbReference>
<feature type="compositionally biased region" description="Low complexity" evidence="2">
    <location>
        <begin position="528"/>
        <end position="541"/>
    </location>
</feature>
<evidence type="ECO:0008006" key="5">
    <source>
        <dbReference type="Google" id="ProtNLM"/>
    </source>
</evidence>
<dbReference type="InterPro" id="IPR036045">
    <property type="entry name" value="Sec1-like_sf"/>
</dbReference>
<dbReference type="InterPro" id="IPR027482">
    <property type="entry name" value="Sec1-like_dom2"/>
</dbReference>
<dbReference type="Gene3D" id="3.40.50.1910">
    <property type="match status" value="2"/>
</dbReference>
<proteinExistence type="inferred from homology"/>
<dbReference type="InterPro" id="IPR043154">
    <property type="entry name" value="Sec-1-like_dom1"/>
</dbReference>
<evidence type="ECO:0000256" key="1">
    <source>
        <dbReference type="ARBA" id="ARBA00009884"/>
    </source>
</evidence>
<keyword evidence="4" id="KW-1185">Reference proteome</keyword>
<dbReference type="EMBL" id="CAJPDQ010000030">
    <property type="protein sequence ID" value="CAF9928769.1"/>
    <property type="molecule type" value="Genomic_DNA"/>
</dbReference>
<dbReference type="InterPro" id="IPR001619">
    <property type="entry name" value="Sec1-like"/>
</dbReference>
<sequence length="654" mass="72315">MLNYADQIKEKVRKDLLNLLEGVRGKKNLVVDEDLAGPLGLVSKYSTLQQYGVDKVFFLERKNIDASQKNVVFLSRGESADRALAIAEQIKRLQQESQIEHEFSVFIAPRRTLVANKIFEEAGVLGDISVEEFPLYFLPMDVDVLSLELEHSFADLFLHRDPTCIYTAARALMLVQQKHGLFPRIIGKGDGAHRLMEMLFRMRTEASVDDKSTKSTLGTLPSAVIESLIIIDRDVDFGTVLLTQLTYDGLLDEVLGIKDNQIEADTAIVGPPPGQQNATTQSALKRKLTIDSSDKLYEQLRDANFAVIGPLLNKVARRLQTDMQNRHSNMTTAELRQFVNNLPGLQAEQQSLKVHTGLAEDMMKFTRNTTFTRVLEIQQNLAAGVDPSTQHDAIEELIAKDTPLLTVLRLLCLESCFFGGLKAKDLEHFKTLILQAYGYQHILTLDALERMQLLFVRTGNIFSNATSQATTVSKTNYNYLRKTLRLLVDEVNESEPNDIAYVYSGYAPLSVRLVQCVLQKQYLLSFTKSSSSGSSSSKSQPPSTPGISSAAHGWQGFEDALKAAKGQTFNKIQKGADEAVTKARAVLGGGGTGGKKTVVVFFVGGITRAEIAALRLLERDNPIRDILICTTSIITGNKMIDAALEARTFGGYGE</sequence>
<dbReference type="InterPro" id="IPR043155">
    <property type="entry name" value="VPS33_dom3b"/>
</dbReference>
<organism evidence="3 4">
    <name type="scientific">Gomphillus americanus</name>
    <dbReference type="NCBI Taxonomy" id="1940652"/>
    <lineage>
        <taxon>Eukaryota</taxon>
        <taxon>Fungi</taxon>
        <taxon>Dikarya</taxon>
        <taxon>Ascomycota</taxon>
        <taxon>Pezizomycotina</taxon>
        <taxon>Lecanoromycetes</taxon>
        <taxon>OSLEUM clade</taxon>
        <taxon>Ostropomycetidae</taxon>
        <taxon>Ostropales</taxon>
        <taxon>Graphidaceae</taxon>
        <taxon>Gomphilloideae</taxon>
        <taxon>Gomphillus</taxon>
    </lineage>
</organism>
<dbReference type="SUPFAM" id="SSF56815">
    <property type="entry name" value="Sec1/munc18-like (SM) proteins"/>
    <property type="match status" value="1"/>
</dbReference>
<dbReference type="OrthoDB" id="10262287at2759"/>
<feature type="region of interest" description="Disordered" evidence="2">
    <location>
        <begin position="528"/>
        <end position="550"/>
    </location>
</feature>
<dbReference type="InterPro" id="IPR043127">
    <property type="entry name" value="Sec-1-like_dom3a"/>
</dbReference>
<dbReference type="GO" id="GO:0016192">
    <property type="term" value="P:vesicle-mediated transport"/>
    <property type="evidence" value="ECO:0007669"/>
    <property type="project" value="InterPro"/>
</dbReference>
<gene>
    <name evidence="3" type="ORF">GOMPHAMPRED_005235</name>
</gene>
<protein>
    <recommendedName>
        <fullName evidence="5">Sec1-like protein</fullName>
    </recommendedName>
</protein>
<comment type="caution">
    <text evidence="3">The sequence shown here is derived from an EMBL/GenBank/DDBJ whole genome shotgun (WGS) entry which is preliminary data.</text>
</comment>
<name>A0A8H3FSZ4_9LECA</name>
<comment type="similarity">
    <text evidence="1">Belongs to the STXBP/unc-18/SEC1 family.</text>
</comment>
<dbReference type="Proteomes" id="UP000664169">
    <property type="component" value="Unassembled WGS sequence"/>
</dbReference>
<dbReference type="Gene3D" id="1.25.40.850">
    <property type="match status" value="1"/>
</dbReference>
<evidence type="ECO:0000313" key="3">
    <source>
        <dbReference type="EMBL" id="CAF9928769.1"/>
    </source>
</evidence>
<evidence type="ECO:0000313" key="4">
    <source>
        <dbReference type="Proteomes" id="UP000664169"/>
    </source>
</evidence>
<dbReference type="Pfam" id="PF00995">
    <property type="entry name" value="Sec1"/>
    <property type="match status" value="1"/>
</dbReference>